<feature type="region of interest" description="Disordered" evidence="2">
    <location>
        <begin position="975"/>
        <end position="994"/>
    </location>
</feature>
<protein>
    <submittedName>
        <fullName evidence="3">Chromosome partition protein Smc</fullName>
    </submittedName>
</protein>
<feature type="region of interest" description="Disordered" evidence="2">
    <location>
        <begin position="1047"/>
        <end position="1086"/>
    </location>
</feature>
<keyword evidence="4" id="KW-1185">Reference proteome</keyword>
<evidence type="ECO:0000313" key="3">
    <source>
        <dbReference type="EMBL" id="KAG9395191.1"/>
    </source>
</evidence>
<dbReference type="Proteomes" id="UP000717585">
    <property type="component" value="Unassembled WGS sequence"/>
</dbReference>
<proteinExistence type="predicted"/>
<organism evidence="3 4">
    <name type="scientific">Carpediemonas membranifera</name>
    <dbReference type="NCBI Taxonomy" id="201153"/>
    <lineage>
        <taxon>Eukaryota</taxon>
        <taxon>Metamonada</taxon>
        <taxon>Carpediemonas-like organisms</taxon>
        <taxon>Carpediemonas</taxon>
    </lineage>
</organism>
<evidence type="ECO:0000313" key="4">
    <source>
        <dbReference type="Proteomes" id="UP000717585"/>
    </source>
</evidence>
<dbReference type="AlphaFoldDB" id="A0A8J6AUN7"/>
<accession>A0A8J6AUN7</accession>
<reference evidence="3" key="1">
    <citation type="submission" date="2021-05" db="EMBL/GenBank/DDBJ databases">
        <title>A free-living protist that lacks canonical eukaryotic 1 DNA replication and segregation systems.</title>
        <authorList>
            <person name="Salas-Leiva D.E."/>
            <person name="Tromer E.C."/>
            <person name="Curtis B.A."/>
            <person name="Jerlstrom-Hultqvist J."/>
            <person name="Kolisko M."/>
            <person name="Yi Z."/>
            <person name="Salas-Leiva J.S."/>
            <person name="Gallot-Lavallee L."/>
            <person name="Kops G.J.P.L."/>
            <person name="Archibald J.M."/>
            <person name="Simpson A.G.B."/>
            <person name="Roger A.J."/>
        </authorList>
    </citation>
    <scope>NUCLEOTIDE SEQUENCE</scope>
    <source>
        <strain evidence="3">BICM</strain>
    </source>
</reference>
<comment type="caution">
    <text evidence="3">The sequence shown here is derived from an EMBL/GenBank/DDBJ whole genome shotgun (WGS) entry which is preliminary data.</text>
</comment>
<sequence>MSKQSQISANNHRDEILSLQKARDEAEQIWNSEREVFQHQVESLSTELANTRAEAELAVEQAKRDAYNIIKMRNQQDAVDVRQADITEREASRLQQELADAKDQAGRVRDSLLAQLEDLRMSHDEYARASEIEKTRLSEVVKSLRAEVAALNSQLTARKPSSAKAENAKAAMEQLKEIRADAEKERRRADAKEAALASMEAEHKARVAELEAKIVELTDAAEDSVAAYATINLASGPSKLDTEALEEMVGVWADAVQSLGDSGCGAKDQLQQAVGAFESRQEALTDAILVLQEAAEDVRGVVDSQSHTESVAAIRENTETMLNALEGMQAVVDKLIEVTGNNVARHRELAAVLDAGVGAPESVDTLQGKLDGIWALVRDTVTARSDSVSAAVAVASTPFETRLVEKRLNEASSAVALLTSTALDRVQMAETKLQGGLANVDRLAAAKAETIVSDAKGESMRQSGRINALQAQLAASEEERRVLRGEVRRVRGHADSLEAKAARAAEVSRNEVAVLRVRVAEAEKAESDAVQNARATADSLIAMEQAFEAQKTSLEQQLDDALSRAGGGADRATVAALEEKCSALSAANEELLTSLRLTTDFGSEFDQMLDDWRETLDTVTKQAIEKFDRVGELEHESWRQMESEQATIRTRFTELAETVAKSTEARQSIAALWERLHSAVESQEELNDGLGEFAVVVSEHGDLLQSIARTIDDGPAAKLQRVAETTDKLGAVVVDAIEGNRDVMDTVRAALQHAEVSGRAASDITSHVSQLRDRIQEIREEVDAEIAASSKAVKRMAAQIREKDRDLGTRFQMHQERRKKMRAELDAKQAELEAALEARDKMCRARVSKVEKAAKAREDLLSSQLSELIDSRQAINAAVQARLVEADKRSAEIEAALDRVMAAQRRQQEAEERGQQIEASAIEELRNLLAEEAESAARAQEELHNESVEGKRLLAEMSTNMMKILDDVDAEHAKQRDQLAETKQRIYSDRQKEKQEADRMIQQLEKQLTLVRGERLQLQEKLRDAQNQLDLKERRISSKFMDLQMSFSRMMAHDAQRGSPGNAPPSHVPRSLPRSPEGPAEDKHLG</sequence>
<feature type="coiled-coil region" evidence="1">
    <location>
        <begin position="466"/>
        <end position="594"/>
    </location>
</feature>
<feature type="coiled-coil region" evidence="1">
    <location>
        <begin position="9"/>
        <end position="227"/>
    </location>
</feature>
<dbReference type="EMBL" id="JAHDYR010000012">
    <property type="protein sequence ID" value="KAG9395191.1"/>
    <property type="molecule type" value="Genomic_DNA"/>
</dbReference>
<name>A0A8J6AUN7_9EUKA</name>
<keyword evidence="1" id="KW-0175">Coiled coil</keyword>
<feature type="coiled-coil region" evidence="1">
    <location>
        <begin position="761"/>
        <end position="838"/>
    </location>
</feature>
<evidence type="ECO:0000256" key="1">
    <source>
        <dbReference type="SAM" id="Coils"/>
    </source>
</evidence>
<gene>
    <name evidence="3" type="ORF">J8273_0411</name>
</gene>
<evidence type="ECO:0000256" key="2">
    <source>
        <dbReference type="SAM" id="MobiDB-lite"/>
    </source>
</evidence>